<dbReference type="Proteomes" id="UP000821837">
    <property type="component" value="Chromosome 3"/>
</dbReference>
<proteinExistence type="predicted"/>
<reference evidence="3" key="2">
    <citation type="submission" date="2021-09" db="EMBL/GenBank/DDBJ databases">
        <authorList>
            <person name="Jia N."/>
            <person name="Wang J."/>
            <person name="Shi W."/>
            <person name="Du L."/>
            <person name="Sun Y."/>
            <person name="Zhan W."/>
            <person name="Jiang J."/>
            <person name="Wang Q."/>
            <person name="Zhang B."/>
            <person name="Ji P."/>
            <person name="Sakyi L.B."/>
            <person name="Cui X."/>
            <person name="Yuan T."/>
            <person name="Jiang B."/>
            <person name="Yang W."/>
            <person name="Lam T.T.-Y."/>
            <person name="Chang Q."/>
            <person name="Ding S."/>
            <person name="Wang X."/>
            <person name="Zhu J."/>
            <person name="Ruan X."/>
            <person name="Zhao L."/>
            <person name="Wei J."/>
            <person name="Que T."/>
            <person name="Du C."/>
            <person name="Cheng J."/>
            <person name="Dai P."/>
            <person name="Han X."/>
            <person name="Huang E."/>
            <person name="Gao Y."/>
            <person name="Liu J."/>
            <person name="Shao H."/>
            <person name="Ye R."/>
            <person name="Li L."/>
            <person name="Wei W."/>
            <person name="Wang X."/>
            <person name="Wang C."/>
            <person name="Huo Q."/>
            <person name="Li W."/>
            <person name="Guo W."/>
            <person name="Chen H."/>
            <person name="Chen S."/>
            <person name="Zhou L."/>
            <person name="Zhou L."/>
            <person name="Ni X."/>
            <person name="Tian J."/>
            <person name="Zhou Y."/>
            <person name="Sheng Y."/>
            <person name="Liu T."/>
            <person name="Pan Y."/>
            <person name="Xia L."/>
            <person name="Li J."/>
            <person name="Zhao F."/>
            <person name="Cao W."/>
        </authorList>
    </citation>
    <scope>NUCLEOTIDE SEQUENCE</scope>
    <source>
        <strain evidence="3">Rsan-2018</strain>
        <tissue evidence="3">Larvae</tissue>
    </source>
</reference>
<protein>
    <recommendedName>
        <fullName evidence="5">Secreted protein</fullName>
    </recommendedName>
</protein>
<dbReference type="VEuPathDB" id="VectorBase:RSAN_052951"/>
<dbReference type="EMBL" id="JABSTV010001249">
    <property type="protein sequence ID" value="KAH7963417.1"/>
    <property type="molecule type" value="Genomic_DNA"/>
</dbReference>
<evidence type="ECO:0000256" key="1">
    <source>
        <dbReference type="SAM" id="MobiDB-lite"/>
    </source>
</evidence>
<name>A0A9D4T205_RHISA</name>
<keyword evidence="2" id="KW-0732">Signal</keyword>
<keyword evidence="4" id="KW-1185">Reference proteome</keyword>
<evidence type="ECO:0008006" key="5">
    <source>
        <dbReference type="Google" id="ProtNLM"/>
    </source>
</evidence>
<feature type="compositionally biased region" description="Basic residues" evidence="1">
    <location>
        <begin position="63"/>
        <end position="77"/>
    </location>
</feature>
<evidence type="ECO:0000313" key="3">
    <source>
        <dbReference type="EMBL" id="KAH7963417.1"/>
    </source>
</evidence>
<feature type="signal peptide" evidence="2">
    <location>
        <begin position="1"/>
        <end position="21"/>
    </location>
</feature>
<comment type="caution">
    <text evidence="3">The sequence shown here is derived from an EMBL/GenBank/DDBJ whole genome shotgun (WGS) entry which is preliminary data.</text>
</comment>
<feature type="chain" id="PRO_5039524326" description="Secreted protein" evidence="2">
    <location>
        <begin position="22"/>
        <end position="99"/>
    </location>
</feature>
<evidence type="ECO:0000313" key="4">
    <source>
        <dbReference type="Proteomes" id="UP000821837"/>
    </source>
</evidence>
<gene>
    <name evidence="3" type="ORF">HPB52_021068</name>
</gene>
<organism evidence="3 4">
    <name type="scientific">Rhipicephalus sanguineus</name>
    <name type="common">Brown dog tick</name>
    <name type="synonym">Ixodes sanguineus</name>
    <dbReference type="NCBI Taxonomy" id="34632"/>
    <lineage>
        <taxon>Eukaryota</taxon>
        <taxon>Metazoa</taxon>
        <taxon>Ecdysozoa</taxon>
        <taxon>Arthropoda</taxon>
        <taxon>Chelicerata</taxon>
        <taxon>Arachnida</taxon>
        <taxon>Acari</taxon>
        <taxon>Parasitiformes</taxon>
        <taxon>Ixodida</taxon>
        <taxon>Ixodoidea</taxon>
        <taxon>Ixodidae</taxon>
        <taxon>Rhipicephalinae</taxon>
        <taxon>Rhipicephalus</taxon>
        <taxon>Rhipicephalus</taxon>
    </lineage>
</organism>
<sequence>MNRAALCAALLILGMASVNEAIRCRLPQIREGEWVLGADGRQCTSVVKKLCDGHGQPHNGRLAARRARKKRLRRGQKDRKISPLSLHFGRLTTGEELGM</sequence>
<dbReference type="AlphaFoldDB" id="A0A9D4T205"/>
<accession>A0A9D4T205</accession>
<evidence type="ECO:0000256" key="2">
    <source>
        <dbReference type="SAM" id="SignalP"/>
    </source>
</evidence>
<reference evidence="3" key="1">
    <citation type="journal article" date="2020" name="Cell">
        <title>Large-Scale Comparative Analyses of Tick Genomes Elucidate Their Genetic Diversity and Vector Capacities.</title>
        <authorList>
            <consortium name="Tick Genome and Microbiome Consortium (TIGMIC)"/>
            <person name="Jia N."/>
            <person name="Wang J."/>
            <person name="Shi W."/>
            <person name="Du L."/>
            <person name="Sun Y."/>
            <person name="Zhan W."/>
            <person name="Jiang J.F."/>
            <person name="Wang Q."/>
            <person name="Zhang B."/>
            <person name="Ji P."/>
            <person name="Bell-Sakyi L."/>
            <person name="Cui X.M."/>
            <person name="Yuan T.T."/>
            <person name="Jiang B.G."/>
            <person name="Yang W.F."/>
            <person name="Lam T.T."/>
            <person name="Chang Q.C."/>
            <person name="Ding S.J."/>
            <person name="Wang X.J."/>
            <person name="Zhu J.G."/>
            <person name="Ruan X.D."/>
            <person name="Zhao L."/>
            <person name="Wei J.T."/>
            <person name="Ye R.Z."/>
            <person name="Que T.C."/>
            <person name="Du C.H."/>
            <person name="Zhou Y.H."/>
            <person name="Cheng J.X."/>
            <person name="Dai P.F."/>
            <person name="Guo W.B."/>
            <person name="Han X.H."/>
            <person name="Huang E.J."/>
            <person name="Li L.F."/>
            <person name="Wei W."/>
            <person name="Gao Y.C."/>
            <person name="Liu J.Z."/>
            <person name="Shao H.Z."/>
            <person name="Wang X."/>
            <person name="Wang C.C."/>
            <person name="Yang T.C."/>
            <person name="Huo Q.B."/>
            <person name="Li W."/>
            <person name="Chen H.Y."/>
            <person name="Chen S.E."/>
            <person name="Zhou L.G."/>
            <person name="Ni X.B."/>
            <person name="Tian J.H."/>
            <person name="Sheng Y."/>
            <person name="Liu T."/>
            <person name="Pan Y.S."/>
            <person name="Xia L.Y."/>
            <person name="Li J."/>
            <person name="Zhao F."/>
            <person name="Cao W.C."/>
        </authorList>
    </citation>
    <scope>NUCLEOTIDE SEQUENCE</scope>
    <source>
        <strain evidence="3">Rsan-2018</strain>
    </source>
</reference>
<feature type="region of interest" description="Disordered" evidence="1">
    <location>
        <begin position="57"/>
        <end position="78"/>
    </location>
</feature>